<feature type="region of interest" description="Disordered" evidence="1">
    <location>
        <begin position="161"/>
        <end position="180"/>
    </location>
</feature>
<keyword evidence="3" id="KW-1185">Reference proteome</keyword>
<dbReference type="Proteomes" id="UP000757232">
    <property type="component" value="Unassembled WGS sequence"/>
</dbReference>
<accession>A0A9Q5HY47</accession>
<reference evidence="2" key="1">
    <citation type="submission" date="2016-06" db="EMBL/GenBank/DDBJ databases">
        <title>Draft Genome sequence of the fungus Inonotus baumii.</title>
        <authorList>
            <person name="Zhu H."/>
            <person name="Lin W."/>
        </authorList>
    </citation>
    <scope>NUCLEOTIDE SEQUENCE</scope>
    <source>
        <strain evidence="2">821</strain>
    </source>
</reference>
<protein>
    <submittedName>
        <fullName evidence="2">Uncharacterized protein</fullName>
    </submittedName>
</protein>
<evidence type="ECO:0000313" key="2">
    <source>
        <dbReference type="EMBL" id="OCB88165.1"/>
    </source>
</evidence>
<feature type="region of interest" description="Disordered" evidence="1">
    <location>
        <begin position="219"/>
        <end position="243"/>
    </location>
</feature>
<organism evidence="2 3">
    <name type="scientific">Sanghuangporus baumii</name>
    <name type="common">Phellinus baumii</name>
    <dbReference type="NCBI Taxonomy" id="108892"/>
    <lineage>
        <taxon>Eukaryota</taxon>
        <taxon>Fungi</taxon>
        <taxon>Dikarya</taxon>
        <taxon>Basidiomycota</taxon>
        <taxon>Agaricomycotina</taxon>
        <taxon>Agaricomycetes</taxon>
        <taxon>Hymenochaetales</taxon>
        <taxon>Hymenochaetaceae</taxon>
        <taxon>Sanghuangporus</taxon>
    </lineage>
</organism>
<evidence type="ECO:0000256" key="1">
    <source>
        <dbReference type="SAM" id="MobiDB-lite"/>
    </source>
</evidence>
<dbReference type="EMBL" id="LNZH02000183">
    <property type="protein sequence ID" value="OCB88165.1"/>
    <property type="molecule type" value="Genomic_DNA"/>
</dbReference>
<proteinExistence type="predicted"/>
<feature type="compositionally biased region" description="Acidic residues" evidence="1">
    <location>
        <begin position="228"/>
        <end position="238"/>
    </location>
</feature>
<evidence type="ECO:0000313" key="3">
    <source>
        <dbReference type="Proteomes" id="UP000757232"/>
    </source>
</evidence>
<comment type="caution">
    <text evidence="2">The sequence shown here is derived from an EMBL/GenBank/DDBJ whole genome shotgun (WGS) entry which is preliminary data.</text>
</comment>
<sequence>MDSPTDENLLVHPSFIGDAGGDIQRKEGLLCSDLLDDRDCLAEPEKWVLSKVNLELGEVAAEKNRTMYQIVADAILGGEESIKFLHQKVWRSEIISAFIATTLFLAPAAIEKHVWRSEIISAFITTTLFLASAAIEKHGQVTHSLEWHDLIKALNTSIPNAEDKDTSAEGKGQSLTDIPPPDRTLDDDYARIRKRFLLLFFSTSIDELGRRATESGRVTLGNEQSVEINDEESMDEDTSPQGDVQVKGKFIRTLPGMLQYNVEAEPTEWLWRLQFAHKFLKEEDSRAFIFDPDVSRDALFSIVYGEPDLPVSKDLEGTDIVRAEAGHKVSSILSKQSVSEVEEIMNAKGCYPFPVRSSESSDVSP</sequence>
<name>A0A9Q5HY47_SANBA</name>
<gene>
    <name evidence="2" type="ORF">A7U60_g4683</name>
</gene>
<dbReference type="AlphaFoldDB" id="A0A9Q5HY47"/>